<sequence>MERRLDNPIHRILQPVDRESLRHARHVLQFRQGEDYLGDLGENLPPRLGHSEEESVLRVVQRAERVAEGVHGELLQLDLENVRVASLEKVVRWDGRGGGRGGVYTYRVFTRHAADGRRRESGMSDVEWAVECHAVGDDADEIVGTGLRVSEEMRIDFLDHAGAVLEEEDVGLCCSIPKAIIMQGLQAVARRADMLAFHGLQQYPTAVFAVRVQKGSPMREKSDRWAIGDFRHRMGGKRADAAQSKYMDSTWSGLCLLRGGKGGD</sequence>
<evidence type="ECO:0000313" key="1">
    <source>
        <dbReference type="EMBL" id="KKA25906.1"/>
    </source>
</evidence>
<proteinExistence type="predicted"/>
<keyword evidence="2" id="KW-1185">Reference proteome</keyword>
<dbReference type="Proteomes" id="UP000053958">
    <property type="component" value="Unassembled WGS sequence"/>
</dbReference>
<comment type="caution">
    <text evidence="1">The sequence shown here is derived from an EMBL/GenBank/DDBJ whole genome shotgun (WGS) entry which is preliminary data.</text>
</comment>
<dbReference type="AlphaFoldDB" id="A0A0F4Z732"/>
<name>A0A0F4Z732_RASE3</name>
<evidence type="ECO:0000313" key="2">
    <source>
        <dbReference type="Proteomes" id="UP000053958"/>
    </source>
</evidence>
<organism evidence="1 2">
    <name type="scientific">Rasamsonia emersonii (strain ATCC 16479 / CBS 393.64 / IMI 116815)</name>
    <dbReference type="NCBI Taxonomy" id="1408163"/>
    <lineage>
        <taxon>Eukaryota</taxon>
        <taxon>Fungi</taxon>
        <taxon>Dikarya</taxon>
        <taxon>Ascomycota</taxon>
        <taxon>Pezizomycotina</taxon>
        <taxon>Eurotiomycetes</taxon>
        <taxon>Eurotiomycetidae</taxon>
        <taxon>Eurotiales</taxon>
        <taxon>Trichocomaceae</taxon>
        <taxon>Rasamsonia</taxon>
    </lineage>
</organism>
<protein>
    <submittedName>
        <fullName evidence="1">Uncharacterized protein</fullName>
    </submittedName>
</protein>
<dbReference type="RefSeq" id="XP_013332518.1">
    <property type="nucleotide sequence ID" value="XM_013477064.1"/>
</dbReference>
<dbReference type="GeneID" id="25312173"/>
<accession>A0A0F4Z732</accession>
<dbReference type="EMBL" id="LASV01000007">
    <property type="protein sequence ID" value="KKA25906.1"/>
    <property type="molecule type" value="Genomic_DNA"/>
</dbReference>
<reference evidence="1 2" key="1">
    <citation type="submission" date="2015-04" db="EMBL/GenBank/DDBJ databases">
        <authorList>
            <person name="Heijne W.H."/>
            <person name="Fedorova N.D."/>
            <person name="Nierman W.C."/>
            <person name="Vollebregt A.W."/>
            <person name="Zhao Z."/>
            <person name="Wu L."/>
            <person name="Kumar M."/>
            <person name="Stam H."/>
            <person name="van den Berg M.A."/>
            <person name="Pel H.J."/>
        </authorList>
    </citation>
    <scope>NUCLEOTIDE SEQUENCE [LARGE SCALE GENOMIC DNA]</scope>
    <source>
        <strain evidence="1 2">CBS 393.64</strain>
    </source>
</reference>
<gene>
    <name evidence="1" type="ORF">T310_0109</name>
</gene>